<dbReference type="PANTHER" id="PTHR43617">
    <property type="entry name" value="L-AMINO ACID N-ACETYLTRANSFERASE"/>
    <property type="match status" value="1"/>
</dbReference>
<dbReference type="EMBL" id="LN831776">
    <property type="protein sequence ID" value="CQR58859.1"/>
    <property type="molecule type" value="Genomic_DNA"/>
</dbReference>
<gene>
    <name evidence="2" type="ORF">PRIO_6512</name>
</gene>
<accession>A0A0E4HG45</accession>
<dbReference type="HOGENOM" id="CLU_062214_1_0_9"/>
<name>A0A0E4HG45_9BACL</name>
<proteinExistence type="predicted"/>
<dbReference type="SUPFAM" id="SSF55729">
    <property type="entry name" value="Acyl-CoA N-acyltransferases (Nat)"/>
    <property type="match status" value="1"/>
</dbReference>
<evidence type="ECO:0000313" key="3">
    <source>
        <dbReference type="Proteomes" id="UP000033163"/>
    </source>
</evidence>
<dbReference type="Pfam" id="PF00583">
    <property type="entry name" value="Acetyltransf_1"/>
    <property type="match status" value="1"/>
</dbReference>
<feature type="domain" description="N-acetyltransferase" evidence="1">
    <location>
        <begin position="2"/>
        <end position="160"/>
    </location>
</feature>
<protein>
    <recommendedName>
        <fullName evidence="1">N-acetyltransferase domain-containing protein</fullName>
    </recommendedName>
</protein>
<sequence length="298" mass="33022">MFTFRTFSEIPLQDALAAWNAGFQDYYANLQMDCRTFLGRFHREDLLPEESVMLYADGQAVGFTLNGLRTVNGETMAWNGGTAVLPAYRGQGMGGRLLEENIRRYKLAGAQTARLEAFVQNEPAIALYEKHGYRGQGTTLFYTLDGEPSFPAAPEQVWRSGEEAGLQIRECAAAEAAVLPFYDYSGPWQTHWPSLKDGRCLIAEQNGAALGYVQFRRVYAGTGQLSGIQLYPGRLRDDLPDRGTLIHLLLSRIFSYSGSGVSLSTVHTPAADSGMRSWLEAAGFSVRSELVHMERVLD</sequence>
<reference evidence="3" key="1">
    <citation type="submission" date="2015-03" db="EMBL/GenBank/DDBJ databases">
        <authorList>
            <person name="Wibberg D."/>
        </authorList>
    </citation>
    <scope>NUCLEOTIDE SEQUENCE [LARGE SCALE GENOMIC DNA]</scope>
</reference>
<dbReference type="PROSITE" id="PS51186">
    <property type="entry name" value="GNAT"/>
    <property type="match status" value="1"/>
</dbReference>
<dbReference type="CDD" id="cd04301">
    <property type="entry name" value="NAT_SF"/>
    <property type="match status" value="1"/>
</dbReference>
<dbReference type="KEGG" id="pri:PRIO_6512"/>
<dbReference type="Proteomes" id="UP000033163">
    <property type="component" value="Chromosome I"/>
</dbReference>
<evidence type="ECO:0000313" key="2">
    <source>
        <dbReference type="EMBL" id="CQR58859.1"/>
    </source>
</evidence>
<dbReference type="RefSeq" id="WP_020425949.1">
    <property type="nucleotide sequence ID" value="NZ_AGBD01000050.1"/>
</dbReference>
<evidence type="ECO:0000259" key="1">
    <source>
        <dbReference type="PROSITE" id="PS51186"/>
    </source>
</evidence>
<dbReference type="InterPro" id="IPR000182">
    <property type="entry name" value="GNAT_dom"/>
</dbReference>
<dbReference type="InterPro" id="IPR050276">
    <property type="entry name" value="MshD_Acetyltransferase"/>
</dbReference>
<dbReference type="Gene3D" id="3.40.630.30">
    <property type="match status" value="1"/>
</dbReference>
<dbReference type="AlphaFoldDB" id="A0A0E4HG45"/>
<dbReference type="PATRIC" id="fig|1073571.4.peg.6960"/>
<organism evidence="2 3">
    <name type="scientific">Paenibacillus riograndensis SBR5</name>
    <dbReference type="NCBI Taxonomy" id="1073571"/>
    <lineage>
        <taxon>Bacteria</taxon>
        <taxon>Bacillati</taxon>
        <taxon>Bacillota</taxon>
        <taxon>Bacilli</taxon>
        <taxon>Bacillales</taxon>
        <taxon>Paenibacillaceae</taxon>
        <taxon>Paenibacillus</taxon>
        <taxon>Paenibacillus sonchi group</taxon>
    </lineage>
</organism>
<dbReference type="STRING" id="483937.AMQ84_30625"/>
<dbReference type="GO" id="GO:0016747">
    <property type="term" value="F:acyltransferase activity, transferring groups other than amino-acyl groups"/>
    <property type="evidence" value="ECO:0007669"/>
    <property type="project" value="InterPro"/>
</dbReference>
<dbReference type="InterPro" id="IPR016181">
    <property type="entry name" value="Acyl_CoA_acyltransferase"/>
</dbReference>